<keyword evidence="3" id="KW-0067">ATP-binding</keyword>
<dbReference type="Pfam" id="PF00488">
    <property type="entry name" value="MutS_V"/>
    <property type="match status" value="1"/>
</dbReference>
<evidence type="ECO:0000259" key="8">
    <source>
        <dbReference type="SMART" id="SM00534"/>
    </source>
</evidence>
<evidence type="ECO:0000256" key="6">
    <source>
        <dbReference type="SAM" id="Coils"/>
    </source>
</evidence>
<feature type="domain" description="DNA mismatch repair proteins mutS family" evidence="8">
    <location>
        <begin position="337"/>
        <end position="537"/>
    </location>
</feature>
<dbReference type="InterPro" id="IPR007696">
    <property type="entry name" value="DNA_mismatch_repair_MutS_core"/>
</dbReference>
<evidence type="ECO:0000256" key="1">
    <source>
        <dbReference type="ARBA" id="ARBA00006271"/>
    </source>
</evidence>
<comment type="caution">
    <text evidence="9">The sequence shown here is derived from an EMBL/GenBank/DDBJ whole genome shotgun (WGS) entry which is preliminary data.</text>
</comment>
<keyword evidence="6" id="KW-0175">Coiled coil</keyword>
<dbReference type="Proteomes" id="UP000535491">
    <property type="component" value="Unassembled WGS sequence"/>
</dbReference>
<evidence type="ECO:0000256" key="2">
    <source>
        <dbReference type="ARBA" id="ARBA00022741"/>
    </source>
</evidence>
<dbReference type="SUPFAM" id="SSF48334">
    <property type="entry name" value="DNA repair protein MutS, domain III"/>
    <property type="match status" value="1"/>
</dbReference>
<dbReference type="InterPro" id="IPR027417">
    <property type="entry name" value="P-loop_NTPase"/>
</dbReference>
<dbReference type="RefSeq" id="WP_181751301.1">
    <property type="nucleotide sequence ID" value="NZ_JACEIQ010000005.1"/>
</dbReference>
<evidence type="ECO:0000256" key="3">
    <source>
        <dbReference type="ARBA" id="ARBA00022840"/>
    </source>
</evidence>
<accession>A0A7W2A8P8</accession>
<dbReference type="EMBL" id="JACEIQ010000005">
    <property type="protein sequence ID" value="MBA4494058.1"/>
    <property type="molecule type" value="Genomic_DNA"/>
</dbReference>
<dbReference type="PANTHER" id="PTHR11361">
    <property type="entry name" value="DNA MISMATCH REPAIR PROTEIN MUTS FAMILY MEMBER"/>
    <property type="match status" value="1"/>
</dbReference>
<dbReference type="Gene3D" id="3.40.50.300">
    <property type="entry name" value="P-loop containing nucleotide triphosphate hydrolases"/>
    <property type="match status" value="1"/>
</dbReference>
<keyword evidence="5" id="KW-0234">DNA repair</keyword>
<feature type="coiled-coil region" evidence="6">
    <location>
        <begin position="153"/>
        <end position="183"/>
    </location>
</feature>
<evidence type="ECO:0008006" key="11">
    <source>
        <dbReference type="Google" id="ProtNLM"/>
    </source>
</evidence>
<feature type="domain" description="DNA mismatch repair protein MutS core" evidence="7">
    <location>
        <begin position="10"/>
        <end position="320"/>
    </location>
</feature>
<dbReference type="InterPro" id="IPR045076">
    <property type="entry name" value="MutS"/>
</dbReference>
<dbReference type="GO" id="GO:0140664">
    <property type="term" value="F:ATP-dependent DNA damage sensor activity"/>
    <property type="evidence" value="ECO:0007669"/>
    <property type="project" value="InterPro"/>
</dbReference>
<dbReference type="PANTHER" id="PTHR11361:SF34">
    <property type="entry name" value="DNA MISMATCH REPAIR PROTEIN MSH1, MITOCHONDRIAL"/>
    <property type="match status" value="1"/>
</dbReference>
<evidence type="ECO:0000256" key="4">
    <source>
        <dbReference type="ARBA" id="ARBA00023125"/>
    </source>
</evidence>
<gene>
    <name evidence="9" type="ORF">H1191_07045</name>
</gene>
<evidence type="ECO:0000313" key="10">
    <source>
        <dbReference type="Proteomes" id="UP000535491"/>
    </source>
</evidence>
<dbReference type="GO" id="GO:0030983">
    <property type="term" value="F:mismatched DNA binding"/>
    <property type="evidence" value="ECO:0007669"/>
    <property type="project" value="InterPro"/>
</dbReference>
<keyword evidence="2" id="KW-0547">Nucleotide-binding</keyword>
<dbReference type="InterPro" id="IPR000432">
    <property type="entry name" value="DNA_mismatch_repair_MutS_C"/>
</dbReference>
<keyword evidence="4" id="KW-0238">DNA-binding</keyword>
<proteinExistence type="inferred from homology"/>
<keyword evidence="5" id="KW-0227">DNA damage</keyword>
<dbReference type="GO" id="GO:0006298">
    <property type="term" value="P:mismatch repair"/>
    <property type="evidence" value="ECO:0007669"/>
    <property type="project" value="InterPro"/>
</dbReference>
<name>A0A7W2A8P8_9BACL</name>
<evidence type="ECO:0000259" key="7">
    <source>
        <dbReference type="SMART" id="SM00533"/>
    </source>
</evidence>
<protein>
    <recommendedName>
        <fullName evidence="11">MutS-like protein</fullName>
    </recommendedName>
</protein>
<dbReference type="SMART" id="SM00533">
    <property type="entry name" value="MUTSd"/>
    <property type="match status" value="1"/>
</dbReference>
<evidence type="ECO:0000313" key="9">
    <source>
        <dbReference type="EMBL" id="MBA4494058.1"/>
    </source>
</evidence>
<sequence>MLVDEETRQDLHVDEIWSWFQPFTPMGEQAKRKCTPFLPGQETEWQQLLLEQEEMQKQLSAIPKQIGRLEEILRRVPDIAGILERWTAAKSPGLTEWFKIKQFLWQLSEWSKWMELAQMPSSLILTPAEKEMCEMLLWKLNPTPPLQPSFAFVDGYDGRLKQLRRQRNAIEREFREQKEEEAQKVDSTYRIRRNRLGEWVAVKGSQLDQALKQEACLRLARETVYDSVYVFQHPNEAACQQQLDHITKKIESLEQEISVGLAEFFRPYIPVLQTWVQKLAHFDLQWARIRAAQIWQGVKPEHSEELFEIDRGFHPVIARHLRETGLSVTPVQLTLRRGVTVIIGPNMGGKTVALKTAGIIAVLAGYGFFVPAAACKIPLFPWVTSLIGDRQNVNQGLSSFGAEIARLSKWVRRKEEGLLLLDELGRGTNPVEGAALSQAVTKYFIDAGKWVVHVTHYREVIVIEGIQGYRVAGIQLKHLQERMAGHPGQIHRLLQEQMDYRLIPLQKTDSLPEQAIVIAEALGLDPIITQEAKRLVNKERGEEYDGS</sequence>
<dbReference type="AlphaFoldDB" id="A0A7W2A8P8"/>
<comment type="similarity">
    <text evidence="1">Belongs to the DNA mismatch repair MutS family.</text>
</comment>
<dbReference type="SUPFAM" id="SSF52540">
    <property type="entry name" value="P-loop containing nucleoside triphosphate hydrolases"/>
    <property type="match status" value="1"/>
</dbReference>
<reference evidence="9 10" key="1">
    <citation type="submission" date="2020-07" db="EMBL/GenBank/DDBJ databases">
        <authorList>
            <person name="Feng H."/>
        </authorList>
    </citation>
    <scope>NUCLEOTIDE SEQUENCE [LARGE SCALE GENOMIC DNA]</scope>
    <source>
        <strain evidence="10">s-10</strain>
    </source>
</reference>
<dbReference type="GO" id="GO:0005524">
    <property type="term" value="F:ATP binding"/>
    <property type="evidence" value="ECO:0007669"/>
    <property type="project" value="UniProtKB-KW"/>
</dbReference>
<dbReference type="InterPro" id="IPR036187">
    <property type="entry name" value="DNA_mismatch_repair_MutS_sf"/>
</dbReference>
<keyword evidence="10" id="KW-1185">Reference proteome</keyword>
<organism evidence="9 10">
    <name type="scientific">Paenactinomyces guangxiensis</name>
    <dbReference type="NCBI Taxonomy" id="1490290"/>
    <lineage>
        <taxon>Bacteria</taxon>
        <taxon>Bacillati</taxon>
        <taxon>Bacillota</taxon>
        <taxon>Bacilli</taxon>
        <taxon>Bacillales</taxon>
        <taxon>Thermoactinomycetaceae</taxon>
        <taxon>Paenactinomyces</taxon>
    </lineage>
</organism>
<evidence type="ECO:0000256" key="5">
    <source>
        <dbReference type="ARBA" id="ARBA00023204"/>
    </source>
</evidence>
<dbReference type="SMART" id="SM00534">
    <property type="entry name" value="MUTSac"/>
    <property type="match status" value="1"/>
</dbReference>